<keyword evidence="9" id="KW-0325">Glycoprotein</keyword>
<dbReference type="InterPro" id="IPR009729">
    <property type="entry name" value="Gal-3-0_sulfotransfrase"/>
</dbReference>
<sequence length="377" mass="44051">MKIKTALCISIVLIGITLVLDVANVMKIRIAYVKGNDVRFWNDPVLAVCEPQHQIVFIKTHKTASTTTCTIILRYGYIRNLSFALPPVSQRKFPTTELFTADKVEEYSNGITNATFNIIPYHFRYNRKELNKVVPGAMYITILREPTAQFESAFGYFEVAKHLDLVNISNPLAVFMTSPDRYYSDEREFKGKTQLRNGMAFDLGLSDDIHTKHDKDIEREVARLDRELNLVMLADYYEESLILLKKLLCWEWRDVLYIPKGHRSESLKYALNQTLADSIQKWNSVDVALYNHFNKSFWRKIGEYGPTFQRDLSEFRKRQAKFYDECVDSVISYKDRREDRLTLKQGASHYCELSYFRVPAYNKMIRLKKYSEANNPS</sequence>
<evidence type="ECO:0000313" key="10">
    <source>
        <dbReference type="Proteomes" id="UP000694865"/>
    </source>
</evidence>
<evidence type="ECO:0000256" key="5">
    <source>
        <dbReference type="ARBA" id="ARBA00022968"/>
    </source>
</evidence>
<evidence type="ECO:0000256" key="1">
    <source>
        <dbReference type="ARBA" id="ARBA00004323"/>
    </source>
</evidence>
<keyword evidence="4" id="KW-0812">Transmembrane</keyword>
<evidence type="ECO:0000256" key="3">
    <source>
        <dbReference type="ARBA" id="ARBA00022679"/>
    </source>
</evidence>
<keyword evidence="10" id="KW-1185">Reference proteome</keyword>
<keyword evidence="7" id="KW-0333">Golgi apparatus</keyword>
<evidence type="ECO:0000256" key="9">
    <source>
        <dbReference type="ARBA" id="ARBA00023180"/>
    </source>
</evidence>
<proteinExistence type="inferred from homology"/>
<accession>A0ABM0GJH0</accession>
<keyword evidence="3" id="KW-0808">Transferase</keyword>
<name>A0ABM0GJH0_SACKO</name>
<comment type="subcellular location">
    <subcellularLocation>
        <location evidence="1">Golgi apparatus membrane</location>
        <topology evidence="1">Single-pass type II membrane protein</topology>
    </subcellularLocation>
</comment>
<dbReference type="Proteomes" id="UP000694865">
    <property type="component" value="Unplaced"/>
</dbReference>
<evidence type="ECO:0000256" key="4">
    <source>
        <dbReference type="ARBA" id="ARBA00022692"/>
    </source>
</evidence>
<dbReference type="PANTHER" id="PTHR14647">
    <property type="entry name" value="GALACTOSE-3-O-SULFOTRANSFERASE"/>
    <property type="match status" value="1"/>
</dbReference>
<comment type="similarity">
    <text evidence="2">Belongs to the galactose-3-O-sulfotransferase family.</text>
</comment>
<organism evidence="10 11">
    <name type="scientific">Saccoglossus kowalevskii</name>
    <name type="common">Acorn worm</name>
    <dbReference type="NCBI Taxonomy" id="10224"/>
    <lineage>
        <taxon>Eukaryota</taxon>
        <taxon>Metazoa</taxon>
        <taxon>Hemichordata</taxon>
        <taxon>Enteropneusta</taxon>
        <taxon>Harrimaniidae</taxon>
        <taxon>Saccoglossus</taxon>
    </lineage>
</organism>
<dbReference type="SUPFAM" id="SSF52540">
    <property type="entry name" value="P-loop containing nucleoside triphosphate hydrolases"/>
    <property type="match status" value="1"/>
</dbReference>
<evidence type="ECO:0000256" key="2">
    <source>
        <dbReference type="ARBA" id="ARBA00008124"/>
    </source>
</evidence>
<protein>
    <submittedName>
        <fullName evidence="11">Galactosylceramide sulfotransferase-like</fullName>
    </submittedName>
</protein>
<gene>
    <name evidence="11" type="primary">LOC100367045</name>
</gene>
<dbReference type="PANTHER" id="PTHR14647:SF87">
    <property type="entry name" value="PUTATIVE-RELATED"/>
    <property type="match status" value="1"/>
</dbReference>
<keyword evidence="6" id="KW-1133">Transmembrane helix</keyword>
<dbReference type="InterPro" id="IPR027417">
    <property type="entry name" value="P-loop_NTPase"/>
</dbReference>
<keyword evidence="5" id="KW-0735">Signal-anchor</keyword>
<dbReference type="GeneID" id="100367045"/>
<evidence type="ECO:0000256" key="7">
    <source>
        <dbReference type="ARBA" id="ARBA00023034"/>
    </source>
</evidence>
<evidence type="ECO:0000256" key="6">
    <source>
        <dbReference type="ARBA" id="ARBA00022989"/>
    </source>
</evidence>
<evidence type="ECO:0000256" key="8">
    <source>
        <dbReference type="ARBA" id="ARBA00023136"/>
    </source>
</evidence>
<evidence type="ECO:0000313" key="11">
    <source>
        <dbReference type="RefSeq" id="XP_002731207.1"/>
    </source>
</evidence>
<reference evidence="11" key="1">
    <citation type="submission" date="2025-08" db="UniProtKB">
        <authorList>
            <consortium name="RefSeq"/>
        </authorList>
    </citation>
    <scope>IDENTIFICATION</scope>
    <source>
        <tissue evidence="11">Testes</tissue>
    </source>
</reference>
<dbReference type="Gene3D" id="3.40.50.300">
    <property type="entry name" value="P-loop containing nucleotide triphosphate hydrolases"/>
    <property type="match status" value="1"/>
</dbReference>
<dbReference type="RefSeq" id="XP_002731207.1">
    <property type="nucleotide sequence ID" value="XM_002731161.1"/>
</dbReference>
<dbReference type="Pfam" id="PF06990">
    <property type="entry name" value="Gal-3-0_sulfotr"/>
    <property type="match status" value="1"/>
</dbReference>
<keyword evidence="8" id="KW-0472">Membrane</keyword>